<dbReference type="InterPro" id="IPR022050">
    <property type="entry name" value="T_hemolysin"/>
</dbReference>
<evidence type="ECO:0000313" key="1">
    <source>
        <dbReference type="EMBL" id="OWP50132.1"/>
    </source>
</evidence>
<dbReference type="STRING" id="46680.GCA_000807755_04633"/>
<protein>
    <submittedName>
        <fullName evidence="1">Thermostable hemolysin</fullName>
    </submittedName>
</protein>
<dbReference type="EMBL" id="NJBA01000005">
    <property type="protein sequence ID" value="OWP50132.1"/>
    <property type="molecule type" value="Genomic_DNA"/>
</dbReference>
<dbReference type="RefSeq" id="WP_088419034.1">
    <property type="nucleotide sequence ID" value="NZ_NJBA01000005.1"/>
</dbReference>
<accession>A0A246FBJ3</accession>
<dbReference type="eggNOG" id="ENOG5032S9B">
    <property type="taxonomic scope" value="Bacteria"/>
</dbReference>
<evidence type="ECO:0000313" key="2">
    <source>
        <dbReference type="Proteomes" id="UP000198145"/>
    </source>
</evidence>
<reference evidence="1 2" key="1">
    <citation type="submission" date="2017-06" db="EMBL/GenBank/DDBJ databases">
        <title>Draft genome of Pseudomonas nitroreducens DF05.</title>
        <authorList>
            <person name="Iyer R."/>
        </authorList>
    </citation>
    <scope>NUCLEOTIDE SEQUENCE [LARGE SCALE GENOMIC DNA]</scope>
    <source>
        <strain evidence="1 2">DF05</strain>
    </source>
</reference>
<dbReference type="Pfam" id="PF12261">
    <property type="entry name" value="T_hemolysin"/>
    <property type="match status" value="1"/>
</dbReference>
<gene>
    <name evidence="1" type="ORF">CEG18_17010</name>
</gene>
<sequence length="225" mass="24992">MTQQEWSGLFPFHFGSVIERQARLTLRREGDSDREELETFIHERFESIHHADVHHYLPELIGLQDSHGRLIAAAGIRPASQGPLFLERYLDEPLEGVVSRLAGRAVGREQLVEVGNLAALSAGSARVIITAVTWLLAARDLQWVAFTGASTLVNSFHRLGLEPTVIAEADPCRLNGELASWGSYYAQHPLVYAGNIRYGHDELERAGVYKRMGFPMLLQEAGHAA</sequence>
<dbReference type="Proteomes" id="UP000198145">
    <property type="component" value="Unassembled WGS sequence"/>
</dbReference>
<dbReference type="AlphaFoldDB" id="A0A246FBJ3"/>
<organism evidence="1 2">
    <name type="scientific">Pseudomonas nitroreducens</name>
    <dbReference type="NCBI Taxonomy" id="46680"/>
    <lineage>
        <taxon>Bacteria</taxon>
        <taxon>Pseudomonadati</taxon>
        <taxon>Pseudomonadota</taxon>
        <taxon>Gammaproteobacteria</taxon>
        <taxon>Pseudomonadales</taxon>
        <taxon>Pseudomonadaceae</taxon>
        <taxon>Pseudomonas</taxon>
    </lineage>
</organism>
<comment type="caution">
    <text evidence="1">The sequence shown here is derived from an EMBL/GenBank/DDBJ whole genome shotgun (WGS) entry which is preliminary data.</text>
</comment>
<proteinExistence type="predicted"/>
<name>A0A246FBJ3_PSENT</name>